<accession>A0ABC8ST64</accession>
<evidence type="ECO:0000256" key="3">
    <source>
        <dbReference type="ARBA" id="ARBA00023163"/>
    </source>
</evidence>
<dbReference type="Gene3D" id="4.10.280.10">
    <property type="entry name" value="Helix-loop-helix DNA-binding domain"/>
    <property type="match status" value="1"/>
</dbReference>
<dbReference type="InterPro" id="IPR036638">
    <property type="entry name" value="HLH_DNA-bd_sf"/>
</dbReference>
<evidence type="ECO:0008006" key="8">
    <source>
        <dbReference type="Google" id="ProtNLM"/>
    </source>
</evidence>
<evidence type="ECO:0000256" key="2">
    <source>
        <dbReference type="ARBA" id="ARBA00023015"/>
    </source>
</evidence>
<dbReference type="PANTHER" id="PTHR46133">
    <property type="entry name" value="BHLH TRANSCRIPTION FACTOR"/>
    <property type="match status" value="1"/>
</dbReference>
<dbReference type="PANTHER" id="PTHR46133:SF9">
    <property type="entry name" value="TRANSCRIPTION FACTOR BHLH104"/>
    <property type="match status" value="1"/>
</dbReference>
<name>A0ABC8ST64_9AQUA</name>
<comment type="caution">
    <text evidence="6">The sequence shown here is derived from an EMBL/GenBank/DDBJ whole genome shotgun (WGS) entry which is preliminary data.</text>
</comment>
<gene>
    <name evidence="6" type="ORF">ILEXP_LOCUS28800</name>
</gene>
<dbReference type="GO" id="GO:0005634">
    <property type="term" value="C:nucleus"/>
    <property type="evidence" value="ECO:0007669"/>
    <property type="project" value="UniProtKB-SubCell"/>
</dbReference>
<evidence type="ECO:0000256" key="5">
    <source>
        <dbReference type="SAM" id="Coils"/>
    </source>
</evidence>
<dbReference type="InterPro" id="IPR044818">
    <property type="entry name" value="ILR3-like"/>
</dbReference>
<evidence type="ECO:0000256" key="1">
    <source>
        <dbReference type="ARBA" id="ARBA00004123"/>
    </source>
</evidence>
<keyword evidence="3" id="KW-0804">Transcription</keyword>
<keyword evidence="7" id="KW-1185">Reference proteome</keyword>
<keyword evidence="2" id="KW-0805">Transcription regulation</keyword>
<feature type="coiled-coil region" evidence="5">
    <location>
        <begin position="89"/>
        <end position="137"/>
    </location>
</feature>
<protein>
    <recommendedName>
        <fullName evidence="8">BHLH transcription factor</fullName>
    </recommendedName>
</protein>
<dbReference type="AlphaFoldDB" id="A0ABC8ST64"/>
<keyword evidence="4" id="KW-0539">Nucleus</keyword>
<keyword evidence="5" id="KW-0175">Coiled coil</keyword>
<dbReference type="EMBL" id="CAUOFW020003458">
    <property type="protein sequence ID" value="CAK9160073.1"/>
    <property type="molecule type" value="Genomic_DNA"/>
</dbReference>
<evidence type="ECO:0000256" key="4">
    <source>
        <dbReference type="ARBA" id="ARBA00023242"/>
    </source>
</evidence>
<dbReference type="Proteomes" id="UP001642360">
    <property type="component" value="Unassembled WGS sequence"/>
</dbReference>
<dbReference type="SUPFAM" id="SSF47459">
    <property type="entry name" value="HLH, helix-loop-helix DNA-binding domain"/>
    <property type="match status" value="1"/>
</dbReference>
<proteinExistence type="predicted"/>
<reference evidence="6 7" key="1">
    <citation type="submission" date="2024-02" db="EMBL/GenBank/DDBJ databases">
        <authorList>
            <person name="Vignale AGUSTIN F."/>
            <person name="Sosa J E."/>
            <person name="Modenutti C."/>
        </authorList>
    </citation>
    <scope>NUCLEOTIDE SEQUENCE [LARGE SCALE GENOMIC DNA]</scope>
</reference>
<organism evidence="6 7">
    <name type="scientific">Ilex paraguariensis</name>
    <name type="common">yerba mate</name>
    <dbReference type="NCBI Taxonomy" id="185542"/>
    <lineage>
        <taxon>Eukaryota</taxon>
        <taxon>Viridiplantae</taxon>
        <taxon>Streptophyta</taxon>
        <taxon>Embryophyta</taxon>
        <taxon>Tracheophyta</taxon>
        <taxon>Spermatophyta</taxon>
        <taxon>Magnoliopsida</taxon>
        <taxon>eudicotyledons</taxon>
        <taxon>Gunneridae</taxon>
        <taxon>Pentapetalae</taxon>
        <taxon>asterids</taxon>
        <taxon>campanulids</taxon>
        <taxon>Aquifoliales</taxon>
        <taxon>Aquifoliaceae</taxon>
        <taxon>Ilex</taxon>
    </lineage>
</organism>
<sequence>MDSFEDNNWDLIDYSSFIDDVAPADLYWTNQRANVQINASLIAGTSQEKECVREECPRKRFSELCSILEPGKPAKIDKLAILGDAMRVLNQLRTESQDYKETNEMLLEEMKTLKAEKNELRAEKLILKADKKRMEQQLEAMTIPPAGFMPAHQATYHTGTNKISVFPGYSFAPMWQYLPPSACDTSQDHELRPPAA</sequence>
<comment type="subcellular location">
    <subcellularLocation>
        <location evidence="1">Nucleus</location>
    </subcellularLocation>
</comment>
<evidence type="ECO:0000313" key="7">
    <source>
        <dbReference type="Proteomes" id="UP001642360"/>
    </source>
</evidence>
<evidence type="ECO:0000313" key="6">
    <source>
        <dbReference type="EMBL" id="CAK9160073.1"/>
    </source>
</evidence>